<evidence type="ECO:0000313" key="3">
    <source>
        <dbReference type="Proteomes" id="UP000196560"/>
    </source>
</evidence>
<dbReference type="PANTHER" id="PTHR33570:SF2">
    <property type="entry name" value="CARBOXYMUCONOLACTONE DECARBOXYLASE-LIKE DOMAIN-CONTAINING PROTEIN"/>
    <property type="match status" value="1"/>
</dbReference>
<evidence type="ECO:0000259" key="1">
    <source>
        <dbReference type="Pfam" id="PF02627"/>
    </source>
</evidence>
<dbReference type="PANTHER" id="PTHR33570">
    <property type="entry name" value="4-CARBOXYMUCONOLACTONE DECARBOXYLASE FAMILY PROTEIN"/>
    <property type="match status" value="1"/>
</dbReference>
<dbReference type="InterPro" id="IPR029032">
    <property type="entry name" value="AhpD-like"/>
</dbReference>
<gene>
    <name evidence="2" type="ORF">B5G21_07290</name>
</gene>
<dbReference type="eggNOG" id="COG0599">
    <property type="taxonomic scope" value="Bacteria"/>
</dbReference>
<dbReference type="Pfam" id="PF02627">
    <property type="entry name" value="CMD"/>
    <property type="match status" value="2"/>
</dbReference>
<proteinExistence type="predicted"/>
<dbReference type="Proteomes" id="UP000196560">
    <property type="component" value="Unassembled WGS sequence"/>
</dbReference>
<protein>
    <submittedName>
        <fullName evidence="2">Carboxymuconolactone decarboxylase</fullName>
    </submittedName>
</protein>
<feature type="domain" description="Carboxymuconolactone decarboxylase-like" evidence="1">
    <location>
        <begin position="167"/>
        <end position="247"/>
    </location>
</feature>
<dbReference type="InterPro" id="IPR003779">
    <property type="entry name" value="CMD-like"/>
</dbReference>
<dbReference type="SUPFAM" id="SSF69118">
    <property type="entry name" value="AhpD-like"/>
    <property type="match status" value="1"/>
</dbReference>
<dbReference type="AlphaFoldDB" id="A0A1Y3U386"/>
<name>A0A1Y3U386_9ACTN</name>
<feature type="domain" description="Carboxymuconolactone decarboxylase-like" evidence="1">
    <location>
        <begin position="27"/>
        <end position="111"/>
    </location>
</feature>
<keyword evidence="3" id="KW-1185">Reference proteome</keyword>
<reference evidence="3" key="1">
    <citation type="submission" date="2017-04" db="EMBL/GenBank/DDBJ databases">
        <title>Function of individual gut microbiota members based on whole genome sequencing of pure cultures obtained from chicken caecum.</title>
        <authorList>
            <person name="Medvecky M."/>
            <person name="Cejkova D."/>
            <person name="Polansky O."/>
            <person name="Karasova D."/>
            <person name="Kubasova T."/>
            <person name="Cizek A."/>
            <person name="Rychlik I."/>
        </authorList>
    </citation>
    <scope>NUCLEOTIDE SEQUENCE [LARGE SCALE GENOMIC DNA]</scope>
    <source>
        <strain evidence="3">An70</strain>
    </source>
</reference>
<dbReference type="STRING" id="1118060.GCA_000311845_00440"/>
<dbReference type="EMBL" id="NFHO01000007">
    <property type="protein sequence ID" value="OUN42625.1"/>
    <property type="molecule type" value="Genomic_DNA"/>
</dbReference>
<dbReference type="RefSeq" id="WP_087186629.1">
    <property type="nucleotide sequence ID" value="NZ_NFHO01000007.1"/>
</dbReference>
<comment type="caution">
    <text evidence="2">The sequence shown here is derived from an EMBL/GenBank/DDBJ whole genome shotgun (WGS) entry which is preliminary data.</text>
</comment>
<dbReference type="InterPro" id="IPR052512">
    <property type="entry name" value="4CMD/NDH-1_regulator"/>
</dbReference>
<dbReference type="GO" id="GO:0051920">
    <property type="term" value="F:peroxiredoxin activity"/>
    <property type="evidence" value="ECO:0007669"/>
    <property type="project" value="InterPro"/>
</dbReference>
<dbReference type="Gene3D" id="1.20.1290.10">
    <property type="entry name" value="AhpD-like"/>
    <property type="match status" value="1"/>
</dbReference>
<accession>A0A1Y3U386</accession>
<organism evidence="2 3">
    <name type="scientific">Enorma massiliensis</name>
    <dbReference type="NCBI Taxonomy" id="1472761"/>
    <lineage>
        <taxon>Bacteria</taxon>
        <taxon>Bacillati</taxon>
        <taxon>Actinomycetota</taxon>
        <taxon>Coriobacteriia</taxon>
        <taxon>Coriobacteriales</taxon>
        <taxon>Coriobacteriaceae</taxon>
        <taxon>Enorma</taxon>
    </lineage>
</organism>
<evidence type="ECO:0000313" key="2">
    <source>
        <dbReference type="EMBL" id="OUN42625.1"/>
    </source>
</evidence>
<sequence>MAQSDAAAAYLERMNPGATGSLATTDPEFAERFNTFAFDEAVNEKAAKLPDRERFLAILAALMGCQGVDEFRVMVAGALNFGVTPVEVKEVVYQGTAYLGIGRTLPFIRAVNEVLEERGIELPLEGQATTTFETRLTAGNQVQIDYFGEGMRETWLHGPSERAHINKWLADNCFGDYYTRNGLSDRDREMITFCFIAAQGGCEPQLTSHAMGNMNLGNDKDFLYRVVSQCVPYIGYPRSLNALACVDKAAEQLSA</sequence>